<dbReference type="PANTHER" id="PTHR30203:SF20">
    <property type="entry name" value="MULTIDRUG RESISTANCE OUTER MEMBRANE PROTEIN MDTP-RELATED"/>
    <property type="match status" value="1"/>
</dbReference>
<comment type="subcellular location">
    <subcellularLocation>
        <location evidence="9">Cell membrane</location>
        <topology evidence="9">Lipid-anchor</topology>
    </subcellularLocation>
    <subcellularLocation>
        <location evidence="1">Membrane</location>
    </subcellularLocation>
</comment>
<evidence type="ECO:0000256" key="7">
    <source>
        <dbReference type="ARBA" id="ARBA00023139"/>
    </source>
</evidence>
<keyword evidence="5" id="KW-0732">Signal</keyword>
<dbReference type="Gene3D" id="1.20.1600.10">
    <property type="entry name" value="Outer membrane efflux proteins (OEP)"/>
    <property type="match status" value="1"/>
</dbReference>
<dbReference type="NCBIfam" id="TIGR01845">
    <property type="entry name" value="outer_NodT"/>
    <property type="match status" value="1"/>
</dbReference>
<evidence type="ECO:0000313" key="11">
    <source>
        <dbReference type="Proteomes" id="UP000270626"/>
    </source>
</evidence>
<organism evidence="10 11">
    <name type="scientific">Azonexus fungiphilus</name>
    <dbReference type="NCBI Taxonomy" id="146940"/>
    <lineage>
        <taxon>Bacteria</taxon>
        <taxon>Pseudomonadati</taxon>
        <taxon>Pseudomonadota</taxon>
        <taxon>Betaproteobacteria</taxon>
        <taxon>Rhodocyclales</taxon>
        <taxon>Azonexaceae</taxon>
        <taxon>Azonexus</taxon>
    </lineage>
</organism>
<protein>
    <submittedName>
        <fullName evidence="10">NodT family efflux transporter outer membrane factor (OMF) lipoprotein</fullName>
    </submittedName>
</protein>
<evidence type="ECO:0000256" key="1">
    <source>
        <dbReference type="ARBA" id="ARBA00004370"/>
    </source>
</evidence>
<dbReference type="GO" id="GO:0005886">
    <property type="term" value="C:plasma membrane"/>
    <property type="evidence" value="ECO:0007669"/>
    <property type="project" value="UniProtKB-SubCell"/>
</dbReference>
<comment type="caution">
    <text evidence="10">The sequence shown here is derived from an EMBL/GenBank/DDBJ whole genome shotgun (WGS) entry which is preliminary data.</text>
</comment>
<proteinExistence type="inferred from homology"/>
<evidence type="ECO:0000256" key="5">
    <source>
        <dbReference type="ARBA" id="ARBA00022729"/>
    </source>
</evidence>
<dbReference type="RefSeq" id="WP_245985610.1">
    <property type="nucleotide sequence ID" value="NZ_RBXP01000011.1"/>
</dbReference>
<keyword evidence="6 9" id="KW-0472">Membrane</keyword>
<name>A0A495WHN7_9RHOO</name>
<sequence length="463" mass="49669">MAIAAALSGCAALPSGQTLQSIKAVDQYQSASSLSAPVVAWPDEQWWQRYGDPQLDRLIQEGLANSPDMAVAAARLHAAEASRQVSNAALYPQISANGSVTEQKQSYNYLTPRSMTPDGWQDYGRATIDFSWEIDFWGKNRAALAAATSELQASQAELAQARLTLASSIASDYAELAHLFATRDTLAEALKVRTRTAELFAQRFANGLETRGSLREAEARQASAEGDLLQVDEQIALQRNRLAALLGAGPDRGLEIARPQFEFAHHFALPAELAVNLLGRRPDIVAARLQVEASVRRIDEKKAGFYPNINLAAFIGVQSLGLDLLSKGGSSIGSVGPAISLPIFNAGRLQGELRGARARHEEAVANYNKTLTQALQNVADSAVSQKALGARLNKSEQAVAAAGEAYQVARNRYEGGLSSYLEVLSAEDSLLTNLRALTDLRARSASLDIALTRALGGGYQTNH</sequence>
<dbReference type="Gene3D" id="2.20.200.10">
    <property type="entry name" value="Outer membrane efflux proteins (OEP)"/>
    <property type="match status" value="1"/>
</dbReference>
<dbReference type="Proteomes" id="UP000270626">
    <property type="component" value="Unassembled WGS sequence"/>
</dbReference>
<keyword evidence="7 9" id="KW-0564">Palmitate</keyword>
<evidence type="ECO:0000256" key="8">
    <source>
        <dbReference type="ARBA" id="ARBA00023288"/>
    </source>
</evidence>
<evidence type="ECO:0000256" key="6">
    <source>
        <dbReference type="ARBA" id="ARBA00023136"/>
    </source>
</evidence>
<evidence type="ECO:0000256" key="9">
    <source>
        <dbReference type="RuleBase" id="RU362097"/>
    </source>
</evidence>
<gene>
    <name evidence="10" type="ORF">DFR40_0977</name>
</gene>
<reference evidence="10 11" key="1">
    <citation type="submission" date="2018-10" db="EMBL/GenBank/DDBJ databases">
        <title>Genomic Encyclopedia of Type Strains, Phase IV (KMG-IV): sequencing the most valuable type-strain genomes for metagenomic binning, comparative biology and taxonomic classification.</title>
        <authorList>
            <person name="Goeker M."/>
        </authorList>
    </citation>
    <scope>NUCLEOTIDE SEQUENCE [LARGE SCALE GENOMIC DNA]</scope>
    <source>
        <strain evidence="10 11">DSM 23841</strain>
    </source>
</reference>
<dbReference type="InterPro" id="IPR003423">
    <property type="entry name" value="OMP_efflux"/>
</dbReference>
<dbReference type="EMBL" id="RBXP01000011">
    <property type="protein sequence ID" value="RKT60830.1"/>
    <property type="molecule type" value="Genomic_DNA"/>
</dbReference>
<keyword evidence="8 9" id="KW-0449">Lipoprotein</keyword>
<dbReference type="PANTHER" id="PTHR30203">
    <property type="entry name" value="OUTER MEMBRANE CATION EFFLUX PROTEIN"/>
    <property type="match status" value="1"/>
</dbReference>
<comment type="similarity">
    <text evidence="2 9">Belongs to the outer membrane factor (OMF) (TC 1.B.17) family.</text>
</comment>
<dbReference type="Pfam" id="PF02321">
    <property type="entry name" value="OEP"/>
    <property type="match status" value="2"/>
</dbReference>
<dbReference type="InterPro" id="IPR010131">
    <property type="entry name" value="MdtP/NodT-like"/>
</dbReference>
<evidence type="ECO:0000256" key="4">
    <source>
        <dbReference type="ARBA" id="ARBA00022692"/>
    </source>
</evidence>
<dbReference type="GO" id="GO:0015562">
    <property type="term" value="F:efflux transmembrane transporter activity"/>
    <property type="evidence" value="ECO:0007669"/>
    <property type="project" value="InterPro"/>
</dbReference>
<dbReference type="AlphaFoldDB" id="A0A495WHN7"/>
<keyword evidence="3 9" id="KW-1134">Transmembrane beta strand</keyword>
<evidence type="ECO:0000256" key="3">
    <source>
        <dbReference type="ARBA" id="ARBA00022452"/>
    </source>
</evidence>
<keyword evidence="4 9" id="KW-0812">Transmembrane</keyword>
<evidence type="ECO:0000313" key="10">
    <source>
        <dbReference type="EMBL" id="RKT60830.1"/>
    </source>
</evidence>
<accession>A0A495WHN7</accession>
<dbReference type="SUPFAM" id="SSF56954">
    <property type="entry name" value="Outer membrane efflux proteins (OEP)"/>
    <property type="match status" value="1"/>
</dbReference>
<keyword evidence="11" id="KW-1185">Reference proteome</keyword>
<evidence type="ECO:0000256" key="2">
    <source>
        <dbReference type="ARBA" id="ARBA00007613"/>
    </source>
</evidence>